<name>A0ABN8CRT7_9STRA</name>
<comment type="caution">
    <text evidence="2">The sequence shown here is derived from an EMBL/GenBank/DDBJ whole genome shotgun (WGS) entry which is preliminary data.</text>
</comment>
<evidence type="ECO:0000313" key="3">
    <source>
        <dbReference type="Proteomes" id="UP001158986"/>
    </source>
</evidence>
<sequence length="85" mass="8743">MGACNKASPTTATTFTKTPGNAILYVPRDSSALDITRSIDSEHGDPFNRSTATVVTLSLSLTAAVATLSLSLLILPSLSACLSLC</sequence>
<keyword evidence="1" id="KW-0812">Transmembrane</keyword>
<keyword evidence="1" id="KW-0472">Membrane</keyword>
<protein>
    <submittedName>
        <fullName evidence="2">Uncharacterized protein</fullName>
    </submittedName>
</protein>
<dbReference type="Proteomes" id="UP001158986">
    <property type="component" value="Unassembled WGS sequence"/>
</dbReference>
<keyword evidence="3" id="KW-1185">Reference proteome</keyword>
<evidence type="ECO:0000256" key="1">
    <source>
        <dbReference type="SAM" id="Phobius"/>
    </source>
</evidence>
<dbReference type="EMBL" id="CAKLCB010000125">
    <property type="protein sequence ID" value="CAH0515607.1"/>
    <property type="molecule type" value="Genomic_DNA"/>
</dbReference>
<keyword evidence="1" id="KW-1133">Transmembrane helix</keyword>
<feature type="transmembrane region" description="Helical" evidence="1">
    <location>
        <begin position="54"/>
        <end position="75"/>
    </location>
</feature>
<accession>A0ABN8CRT7</accession>
<reference evidence="2 3" key="1">
    <citation type="submission" date="2021-11" db="EMBL/GenBank/DDBJ databases">
        <authorList>
            <person name="Islam A."/>
            <person name="Islam S."/>
            <person name="Flora M.S."/>
            <person name="Rahman M."/>
            <person name="Ziaur R.M."/>
            <person name="Epstein J.H."/>
            <person name="Hassan M."/>
            <person name="Klassen M."/>
            <person name="Woodard K."/>
            <person name="Webb A."/>
            <person name="Webby R.J."/>
            <person name="El Zowalaty M.E."/>
        </authorList>
    </citation>
    <scope>NUCLEOTIDE SEQUENCE [LARGE SCALE GENOMIC DNA]</scope>
    <source>
        <strain evidence="2">Pbs1</strain>
    </source>
</reference>
<gene>
    <name evidence="2" type="ORF">PBS001_LOCUS2311</name>
</gene>
<evidence type="ECO:0000313" key="2">
    <source>
        <dbReference type="EMBL" id="CAH0515607.1"/>
    </source>
</evidence>
<proteinExistence type="predicted"/>
<organism evidence="2 3">
    <name type="scientific">Peronospora belbahrii</name>
    <dbReference type="NCBI Taxonomy" id="622444"/>
    <lineage>
        <taxon>Eukaryota</taxon>
        <taxon>Sar</taxon>
        <taxon>Stramenopiles</taxon>
        <taxon>Oomycota</taxon>
        <taxon>Peronosporomycetes</taxon>
        <taxon>Peronosporales</taxon>
        <taxon>Peronosporaceae</taxon>
        <taxon>Peronospora</taxon>
    </lineage>
</organism>